<gene>
    <name evidence="2" type="ORF">CKO42_21740</name>
</gene>
<evidence type="ECO:0000313" key="3">
    <source>
        <dbReference type="Proteomes" id="UP001138768"/>
    </source>
</evidence>
<accession>A0A9X0WC59</accession>
<dbReference type="Proteomes" id="UP001138768">
    <property type="component" value="Unassembled WGS sequence"/>
</dbReference>
<dbReference type="InterPro" id="IPR001296">
    <property type="entry name" value="Glyco_trans_1"/>
</dbReference>
<organism evidence="2 3">
    <name type="scientific">Lamprobacter modestohalophilus</name>
    <dbReference type="NCBI Taxonomy" id="1064514"/>
    <lineage>
        <taxon>Bacteria</taxon>
        <taxon>Pseudomonadati</taxon>
        <taxon>Pseudomonadota</taxon>
        <taxon>Gammaproteobacteria</taxon>
        <taxon>Chromatiales</taxon>
        <taxon>Chromatiaceae</taxon>
        <taxon>Lamprobacter</taxon>
    </lineage>
</organism>
<protein>
    <recommendedName>
        <fullName evidence="1">Glycosyl transferase family 1 domain-containing protein</fullName>
    </recommendedName>
</protein>
<dbReference type="GO" id="GO:0016757">
    <property type="term" value="F:glycosyltransferase activity"/>
    <property type="evidence" value="ECO:0007669"/>
    <property type="project" value="InterPro"/>
</dbReference>
<reference evidence="2 3" key="1">
    <citation type="journal article" date="2020" name="Microorganisms">
        <title>Osmotic Adaptation and Compatible Solute Biosynthesis of Phototrophic Bacteria as Revealed from Genome Analyses.</title>
        <authorList>
            <person name="Imhoff J.F."/>
            <person name="Rahn T."/>
            <person name="Kunzel S."/>
            <person name="Keller A."/>
            <person name="Neulinger S.C."/>
        </authorList>
    </citation>
    <scope>NUCLEOTIDE SEQUENCE [LARGE SCALE GENOMIC DNA]</scope>
    <source>
        <strain evidence="2 3">DSM 25653</strain>
    </source>
</reference>
<evidence type="ECO:0000259" key="1">
    <source>
        <dbReference type="Pfam" id="PF00534"/>
    </source>
</evidence>
<name>A0A9X0WC59_9GAMM</name>
<proteinExistence type="predicted"/>
<dbReference type="EMBL" id="NRRY01000055">
    <property type="protein sequence ID" value="MBK1620997.1"/>
    <property type="molecule type" value="Genomic_DNA"/>
</dbReference>
<keyword evidence="3" id="KW-1185">Reference proteome</keyword>
<feature type="domain" description="Glycosyl transferase family 1" evidence="1">
    <location>
        <begin position="1"/>
        <end position="58"/>
    </location>
</feature>
<comment type="caution">
    <text evidence="2">The sequence shown here is derived from an EMBL/GenBank/DDBJ whole genome shotgun (WGS) entry which is preliminary data.</text>
</comment>
<dbReference type="SUPFAM" id="SSF53756">
    <property type="entry name" value="UDP-Glycosyltransferase/glycogen phosphorylase"/>
    <property type="match status" value="1"/>
</dbReference>
<sequence>MCRRRPVIVFNTGGLPDIVAHQRTGYLAKAFETEDLARGIAWVLAQRETGRLGEQARERAVERFAAPVVAEAYRAVYDTARSI</sequence>
<dbReference type="AlphaFoldDB" id="A0A9X0WC59"/>
<evidence type="ECO:0000313" key="2">
    <source>
        <dbReference type="EMBL" id="MBK1620997.1"/>
    </source>
</evidence>
<dbReference type="Gene3D" id="3.40.50.2000">
    <property type="entry name" value="Glycogen Phosphorylase B"/>
    <property type="match status" value="2"/>
</dbReference>
<dbReference type="Pfam" id="PF00534">
    <property type="entry name" value="Glycos_transf_1"/>
    <property type="match status" value="1"/>
</dbReference>